<accession>A0A1S6M1N6</accession>
<dbReference type="GO" id="GO:0008168">
    <property type="term" value="F:methyltransferase activity"/>
    <property type="evidence" value="ECO:0007669"/>
    <property type="project" value="UniProtKB-KW"/>
</dbReference>
<keyword evidence="1" id="KW-0808">Transferase</keyword>
<proteinExistence type="predicted"/>
<dbReference type="Gene3D" id="3.40.50.150">
    <property type="entry name" value="Vaccinia Virus protein VP39"/>
    <property type="match status" value="1"/>
</dbReference>
<protein>
    <submittedName>
        <fullName evidence="1">DNA (Cytosine-5)-methyltransferase 1</fullName>
    </submittedName>
</protein>
<sequence length="127" mass="14111">MRKPACRPGSRLRYRANIKISDEQDKLLNLSLAQREGSESLLKENNLLGSLTQSRNELRVIDLFAGAGGMSTGFLMASNSKKSFRVIGAAEINPIYVKSLEKTISFSRKTQQIGLMIAVLRNSLRLI</sequence>
<dbReference type="GO" id="GO:0032259">
    <property type="term" value="P:methylation"/>
    <property type="evidence" value="ECO:0007669"/>
    <property type="project" value="UniProtKB-KW"/>
</dbReference>
<organism evidence="1">
    <name type="scientific">Hormoscilla spongeliae SP12</name>
    <dbReference type="NCBI Taxonomy" id="1962683"/>
    <lineage>
        <taxon>Bacteria</taxon>
        <taxon>Bacillati</taxon>
        <taxon>Cyanobacteriota</taxon>
        <taxon>Cyanophyceae</taxon>
        <taxon>Gomontiellales</taxon>
        <taxon>Gomontiellaceae</taxon>
        <taxon>Hormoscilla</taxon>
    </lineage>
</organism>
<dbReference type="SUPFAM" id="SSF53335">
    <property type="entry name" value="S-adenosyl-L-methionine-dependent methyltransferases"/>
    <property type="match status" value="1"/>
</dbReference>
<keyword evidence="1" id="KW-0489">Methyltransferase</keyword>
<reference evidence="1" key="1">
    <citation type="journal article" date="2017" name="Nat. Chem. Biol.">
        <title>Metagenomic discovery of polybrominated diphenyl ether biosynthesis by marine sponges.</title>
        <authorList>
            <person name="Agarwal V."/>
            <person name="Blanton J.M."/>
            <person name="Podell S."/>
            <person name="Taton A."/>
            <person name="Schorn M.A."/>
            <person name="Busch J."/>
            <person name="Lin Z."/>
            <person name="Schmidt E.W."/>
            <person name="Jensen P.R."/>
            <person name="Paul V.J."/>
            <person name="Biggs J.S."/>
            <person name="Golden J.W."/>
            <person name="Allen E.E."/>
            <person name="Moore B.S."/>
        </authorList>
    </citation>
    <scope>NUCLEOTIDE SEQUENCE</scope>
    <source>
        <strain evidence="1">SP12</strain>
    </source>
</reference>
<dbReference type="EMBL" id="KX588877">
    <property type="protein sequence ID" value="AQU14195.1"/>
    <property type="molecule type" value="Genomic_DNA"/>
</dbReference>
<evidence type="ECO:0000313" key="1">
    <source>
        <dbReference type="EMBL" id="AQU14195.1"/>
    </source>
</evidence>
<dbReference type="AlphaFoldDB" id="A0A1S6M1N6"/>
<dbReference type="InterPro" id="IPR029063">
    <property type="entry name" value="SAM-dependent_MTases_sf"/>
</dbReference>
<name>A0A1S6M1N6_9CYAN</name>